<dbReference type="AlphaFoldDB" id="A0A8S1MCE8"/>
<gene>
    <name evidence="1" type="ORF">PPRIM_AZ9-3.1.T0590066</name>
</gene>
<accession>A0A8S1MCE8</accession>
<dbReference type="Proteomes" id="UP000688137">
    <property type="component" value="Unassembled WGS sequence"/>
</dbReference>
<sequence>MNHQGFFGIATKRNSKKLNSKRGEECLNNKLFANDNLRKIQLPKQLTQQYCFSLEQGIHGIRLETKSPQKQFRISNNSKQNVENTSFQPESLKFSYNQQYLVNDISPLIRIRRLQLDKVSQNQKQVTVDQQCFDFLTNQRIRAQSFAEERCLSPDLKKNRLRLSLLNQRNLYSESLRQQDNQSENY</sequence>
<keyword evidence="2" id="KW-1185">Reference proteome</keyword>
<evidence type="ECO:0000313" key="1">
    <source>
        <dbReference type="EMBL" id="CAD8077907.1"/>
    </source>
</evidence>
<evidence type="ECO:0000313" key="2">
    <source>
        <dbReference type="Proteomes" id="UP000688137"/>
    </source>
</evidence>
<reference evidence="1" key="1">
    <citation type="submission" date="2021-01" db="EMBL/GenBank/DDBJ databases">
        <authorList>
            <consortium name="Genoscope - CEA"/>
            <person name="William W."/>
        </authorList>
    </citation>
    <scope>NUCLEOTIDE SEQUENCE</scope>
</reference>
<proteinExistence type="predicted"/>
<dbReference type="EMBL" id="CAJJDM010000060">
    <property type="protein sequence ID" value="CAD8077907.1"/>
    <property type="molecule type" value="Genomic_DNA"/>
</dbReference>
<name>A0A8S1MCE8_PARPR</name>
<protein>
    <submittedName>
        <fullName evidence="1">Uncharacterized protein</fullName>
    </submittedName>
</protein>
<comment type="caution">
    <text evidence="1">The sequence shown here is derived from an EMBL/GenBank/DDBJ whole genome shotgun (WGS) entry which is preliminary data.</text>
</comment>
<organism evidence="1 2">
    <name type="scientific">Paramecium primaurelia</name>
    <dbReference type="NCBI Taxonomy" id="5886"/>
    <lineage>
        <taxon>Eukaryota</taxon>
        <taxon>Sar</taxon>
        <taxon>Alveolata</taxon>
        <taxon>Ciliophora</taxon>
        <taxon>Intramacronucleata</taxon>
        <taxon>Oligohymenophorea</taxon>
        <taxon>Peniculida</taxon>
        <taxon>Parameciidae</taxon>
        <taxon>Paramecium</taxon>
    </lineage>
</organism>
<dbReference type="OMA" id="NQQFLAH"/>